<comment type="caution">
    <text evidence="10">The sequence shown here is derived from an EMBL/GenBank/DDBJ whole genome shotgun (WGS) entry which is preliminary data.</text>
</comment>
<dbReference type="NCBIfam" id="TIGR00905">
    <property type="entry name" value="2A0302"/>
    <property type="match status" value="1"/>
</dbReference>
<evidence type="ECO:0000256" key="4">
    <source>
        <dbReference type="ARBA" id="ARBA00022475"/>
    </source>
</evidence>
<evidence type="ECO:0000256" key="1">
    <source>
        <dbReference type="ARBA" id="ARBA00004651"/>
    </source>
</evidence>
<feature type="transmembrane region" description="Helical" evidence="9">
    <location>
        <begin position="12"/>
        <end position="35"/>
    </location>
</feature>
<evidence type="ECO:0000313" key="10">
    <source>
        <dbReference type="EMBL" id="KRG42851.1"/>
    </source>
</evidence>
<keyword evidence="7 9" id="KW-1133">Transmembrane helix</keyword>
<dbReference type="STRING" id="676599.ARC20_10580"/>
<feature type="transmembrane region" description="Helical" evidence="9">
    <location>
        <begin position="153"/>
        <end position="178"/>
    </location>
</feature>
<feature type="transmembrane region" description="Helical" evidence="9">
    <location>
        <begin position="41"/>
        <end position="62"/>
    </location>
</feature>
<dbReference type="RefSeq" id="WP_057646686.1">
    <property type="nucleotide sequence ID" value="NZ_LLXU01000079.1"/>
</dbReference>
<dbReference type="PANTHER" id="PTHR42770">
    <property type="entry name" value="AMINO ACID TRANSPORTER-RELATED"/>
    <property type="match status" value="1"/>
</dbReference>
<dbReference type="EMBL" id="LLXU01000079">
    <property type="protein sequence ID" value="KRG42851.1"/>
    <property type="molecule type" value="Genomic_DNA"/>
</dbReference>
<evidence type="ECO:0000256" key="7">
    <source>
        <dbReference type="ARBA" id="ARBA00022989"/>
    </source>
</evidence>
<dbReference type="GO" id="GO:0005886">
    <property type="term" value="C:plasma membrane"/>
    <property type="evidence" value="ECO:0007669"/>
    <property type="project" value="UniProtKB-SubCell"/>
</dbReference>
<evidence type="ECO:0000256" key="3">
    <source>
        <dbReference type="ARBA" id="ARBA00022448"/>
    </source>
</evidence>
<feature type="transmembrane region" description="Helical" evidence="9">
    <location>
        <begin position="328"/>
        <end position="349"/>
    </location>
</feature>
<evidence type="ECO:0000256" key="6">
    <source>
        <dbReference type="ARBA" id="ARBA00022970"/>
    </source>
</evidence>
<dbReference type="Pfam" id="PF13520">
    <property type="entry name" value="AA_permease_2"/>
    <property type="match status" value="1"/>
</dbReference>
<feature type="transmembrane region" description="Helical" evidence="9">
    <location>
        <begin position="285"/>
        <end position="307"/>
    </location>
</feature>
<accession>A0A0R0ARY2</accession>
<dbReference type="OrthoDB" id="3185104at2"/>
<name>A0A0R0ARY2_9GAMM</name>
<evidence type="ECO:0000256" key="9">
    <source>
        <dbReference type="SAM" id="Phobius"/>
    </source>
</evidence>
<feature type="transmembrane region" description="Helical" evidence="9">
    <location>
        <begin position="396"/>
        <end position="416"/>
    </location>
</feature>
<keyword evidence="8 9" id="KW-0472">Membrane</keyword>
<evidence type="ECO:0000313" key="11">
    <source>
        <dbReference type="Proteomes" id="UP000051802"/>
    </source>
</evidence>
<dbReference type="Proteomes" id="UP000051802">
    <property type="component" value="Unassembled WGS sequence"/>
</dbReference>
<dbReference type="InterPro" id="IPR002293">
    <property type="entry name" value="AA/rel_permease1"/>
</dbReference>
<comment type="similarity">
    <text evidence="2">Belongs to the amino acid-polyamine-organocation (APC) superfamily. Basic amino acid/polyamine antiporter (APA) (TC 2.A.3.2) family.</text>
</comment>
<evidence type="ECO:0000256" key="8">
    <source>
        <dbReference type="ARBA" id="ARBA00023136"/>
    </source>
</evidence>
<feature type="transmembrane region" description="Helical" evidence="9">
    <location>
        <begin position="234"/>
        <end position="258"/>
    </location>
</feature>
<feature type="transmembrane region" description="Helical" evidence="9">
    <location>
        <begin position="94"/>
        <end position="115"/>
    </location>
</feature>
<dbReference type="PIRSF" id="PIRSF006060">
    <property type="entry name" value="AA_transporter"/>
    <property type="match status" value="1"/>
</dbReference>
<feature type="transmembrane region" description="Helical" evidence="9">
    <location>
        <begin position="198"/>
        <end position="222"/>
    </location>
</feature>
<dbReference type="InterPro" id="IPR004754">
    <property type="entry name" value="Amino_acid_antiprt"/>
</dbReference>
<proteinExistence type="inferred from homology"/>
<dbReference type="InterPro" id="IPR050367">
    <property type="entry name" value="APC_superfamily"/>
</dbReference>
<feature type="transmembrane region" description="Helical" evidence="9">
    <location>
        <begin position="127"/>
        <end position="146"/>
    </location>
</feature>
<keyword evidence="4" id="KW-1003">Cell membrane</keyword>
<dbReference type="PANTHER" id="PTHR42770:SF4">
    <property type="entry name" value="ARGININE_ORNITHINE ANTIPORTER-RELATED"/>
    <property type="match status" value="1"/>
</dbReference>
<organism evidence="10 11">
    <name type="scientific">Stenotrophomonas panacihumi</name>
    <dbReference type="NCBI Taxonomy" id="676599"/>
    <lineage>
        <taxon>Bacteria</taxon>
        <taxon>Pseudomonadati</taxon>
        <taxon>Pseudomonadota</taxon>
        <taxon>Gammaproteobacteria</taxon>
        <taxon>Lysobacterales</taxon>
        <taxon>Lysobacteraceae</taxon>
        <taxon>Stenotrophomonas</taxon>
    </lineage>
</organism>
<keyword evidence="11" id="KW-1185">Reference proteome</keyword>
<protein>
    <submittedName>
        <fullName evidence="10">Arginine-ornithine antiporter</fullName>
    </submittedName>
</protein>
<evidence type="ECO:0000256" key="5">
    <source>
        <dbReference type="ARBA" id="ARBA00022692"/>
    </source>
</evidence>
<feature type="transmembrane region" description="Helical" evidence="9">
    <location>
        <begin position="422"/>
        <end position="440"/>
    </location>
</feature>
<keyword evidence="5 9" id="KW-0812">Transmembrane</keyword>
<comment type="subcellular location">
    <subcellularLocation>
        <location evidence="1">Cell membrane</location>
        <topology evidence="1">Multi-pass membrane protein</topology>
    </subcellularLocation>
</comment>
<sequence length="478" mass="50710">MSSLAPNKQLSRFELTALVVGSMIGSGIFALPAAFGRTTGVYGALVAWAIAGGGMLCLALVFQSLSRRKPALDTGIYAYARAGFGDYAGVLSALGYWIGCCLADVACLILIKATLGQFFPILGDGSTAAAIVSASLLLWGFHFLILRGIKQAALLNTIATVAKLVPLAVFLFVVARGFQRDVFAWNGWGGDTPGTGTLWSQVRGTLLVTVFVFVGIEGASVYSRFARDRRDVGFATVLGFLGVLCLLVLVTILSYGILLRPDLAALRNPSMAGVMEAVVGPWGRVFVSVGLLVSVLGNYLSWSLLAAEVLHSAALNDAMPRGLSRENAAGVPSAALWLTNGVIQAFLLVTWFAEYAFTLALKMTSAMTLVPYLLVGAYQLKLALQGETFQGDRAVVRTRAGVIAAIATAYALLMLLAGGSRYLLLSALLYAPGSVLFFLWQRERGAARLNRYEATACVVLCAAALWALWALASGRLRL</sequence>
<keyword evidence="6" id="KW-0029">Amino-acid transport</keyword>
<dbReference type="GO" id="GO:0022857">
    <property type="term" value="F:transmembrane transporter activity"/>
    <property type="evidence" value="ECO:0007669"/>
    <property type="project" value="InterPro"/>
</dbReference>
<keyword evidence="3" id="KW-0813">Transport</keyword>
<reference evidence="10 11" key="1">
    <citation type="submission" date="2015-10" db="EMBL/GenBank/DDBJ databases">
        <title>Genome sequencing and analysis of members of genus Stenotrophomonas.</title>
        <authorList>
            <person name="Patil P.P."/>
            <person name="Midha S."/>
            <person name="Patil P.B."/>
        </authorList>
    </citation>
    <scope>NUCLEOTIDE SEQUENCE [LARGE SCALE GENOMIC DNA]</scope>
    <source>
        <strain evidence="10 11">JCM 16536</strain>
    </source>
</reference>
<gene>
    <name evidence="10" type="ORF">ARC20_10580</name>
</gene>
<evidence type="ECO:0000256" key="2">
    <source>
        <dbReference type="ARBA" id="ARBA00008220"/>
    </source>
</evidence>
<feature type="transmembrane region" description="Helical" evidence="9">
    <location>
        <begin position="452"/>
        <end position="472"/>
    </location>
</feature>
<dbReference type="AlphaFoldDB" id="A0A0R0ARY2"/>
<dbReference type="GO" id="GO:0006865">
    <property type="term" value="P:amino acid transport"/>
    <property type="evidence" value="ECO:0007669"/>
    <property type="project" value="UniProtKB-KW"/>
</dbReference>
<dbReference type="Gene3D" id="1.20.1740.10">
    <property type="entry name" value="Amino acid/polyamine transporter I"/>
    <property type="match status" value="1"/>
</dbReference>
<feature type="transmembrane region" description="Helical" evidence="9">
    <location>
        <begin position="355"/>
        <end position="375"/>
    </location>
</feature>